<dbReference type="Pfam" id="PF00484">
    <property type="entry name" value="Pro_CA"/>
    <property type="match status" value="1"/>
</dbReference>
<organism evidence="11">
    <name type="scientific">Sheuella amnicola</name>
    <dbReference type="NCBI Taxonomy" id="2707330"/>
    <lineage>
        <taxon>Bacteria</taxon>
        <taxon>Pseudomonadati</taxon>
        <taxon>Pseudomonadota</taxon>
        <taxon>Betaproteobacteria</taxon>
        <taxon>Burkholderiales</taxon>
        <taxon>Alcaligenaceae</taxon>
        <taxon>Sheuella</taxon>
    </lineage>
</organism>
<dbReference type="GO" id="GO:0004089">
    <property type="term" value="F:carbonate dehydratase activity"/>
    <property type="evidence" value="ECO:0007669"/>
    <property type="project" value="UniProtKB-UniRule"/>
</dbReference>
<dbReference type="EMBL" id="JAAGRN010000012">
    <property type="protein sequence ID" value="NDY84400.1"/>
    <property type="molecule type" value="Genomic_DNA"/>
</dbReference>
<evidence type="ECO:0000256" key="4">
    <source>
        <dbReference type="ARBA" id="ARBA00022723"/>
    </source>
</evidence>
<evidence type="ECO:0000256" key="5">
    <source>
        <dbReference type="ARBA" id="ARBA00022833"/>
    </source>
</evidence>
<dbReference type="GO" id="GO:0015976">
    <property type="term" value="P:carbon utilization"/>
    <property type="evidence" value="ECO:0007669"/>
    <property type="project" value="InterPro"/>
</dbReference>
<dbReference type="InterPro" id="IPR001765">
    <property type="entry name" value="Carbonic_anhydrase"/>
</dbReference>
<keyword evidence="5 9" id="KW-0862">Zinc</keyword>
<reference evidence="11" key="1">
    <citation type="submission" date="2020-02" db="EMBL/GenBank/DDBJ databases">
        <authorList>
            <person name="Chen W.-M."/>
        </authorList>
    </citation>
    <scope>NUCLEOTIDE SEQUENCE</scope>
    <source>
        <strain evidence="11">NBD-18</strain>
    </source>
</reference>
<evidence type="ECO:0000313" key="11">
    <source>
        <dbReference type="EMBL" id="NDY84400.1"/>
    </source>
</evidence>
<evidence type="ECO:0000256" key="3">
    <source>
        <dbReference type="ARBA" id="ARBA00014628"/>
    </source>
</evidence>
<dbReference type="CDD" id="cd00884">
    <property type="entry name" value="beta_CA_cladeB"/>
    <property type="match status" value="1"/>
</dbReference>
<dbReference type="PANTHER" id="PTHR11002">
    <property type="entry name" value="CARBONIC ANHYDRASE"/>
    <property type="match status" value="1"/>
</dbReference>
<evidence type="ECO:0000256" key="9">
    <source>
        <dbReference type="PIRSR" id="PIRSR601765-1"/>
    </source>
</evidence>
<proteinExistence type="inferred from homology"/>
<comment type="caution">
    <text evidence="11">The sequence shown here is derived from an EMBL/GenBank/DDBJ whole genome shotgun (WGS) entry which is preliminary data.</text>
</comment>
<accession>A0A6B2R0W1</accession>
<evidence type="ECO:0000256" key="1">
    <source>
        <dbReference type="ARBA" id="ARBA00006217"/>
    </source>
</evidence>
<name>A0A6B2R0W1_9BURK</name>
<keyword evidence="6 10" id="KW-0456">Lyase</keyword>
<comment type="catalytic activity">
    <reaction evidence="8 10">
        <text>hydrogencarbonate + H(+) = CO2 + H2O</text>
        <dbReference type="Rhea" id="RHEA:10748"/>
        <dbReference type="ChEBI" id="CHEBI:15377"/>
        <dbReference type="ChEBI" id="CHEBI:15378"/>
        <dbReference type="ChEBI" id="CHEBI:16526"/>
        <dbReference type="ChEBI" id="CHEBI:17544"/>
        <dbReference type="EC" id="4.2.1.1"/>
    </reaction>
</comment>
<evidence type="ECO:0000256" key="7">
    <source>
        <dbReference type="ARBA" id="ARBA00031969"/>
    </source>
</evidence>
<dbReference type="FunFam" id="3.40.1050.10:FF:000003">
    <property type="entry name" value="Carbonic anhydrase"/>
    <property type="match status" value="1"/>
</dbReference>
<feature type="binding site" evidence="9">
    <location>
        <position position="106"/>
    </location>
    <ligand>
        <name>Zn(2+)</name>
        <dbReference type="ChEBI" id="CHEBI:29105"/>
    </ligand>
</feature>
<sequence>MDGHDLEKFISGFERFQQQHYGDDPTLLNELVQGQHPRTLLIGCCDSRVDPGYLIGAEPGDIFVSRNVANLVPPCAPDDGGYHGVSAAIQFALQNLKVERIIILGHAQCGGIRALMGTEPKKPDNFDFISKWMKIAEPARRSTLAKFGNASKEVQCRVCEQSSILNSLNNLMTFPWVKQAIKEGRLTVHGWYFDLAAGELLAYSERSGCFLPMVCALEPIGPTGRPARARTP</sequence>
<dbReference type="InterPro" id="IPR045066">
    <property type="entry name" value="Beta_CA_cladeB"/>
</dbReference>
<evidence type="ECO:0000256" key="2">
    <source>
        <dbReference type="ARBA" id="ARBA00012925"/>
    </source>
</evidence>
<dbReference type="SUPFAM" id="SSF53056">
    <property type="entry name" value="beta-carbonic anhydrase, cab"/>
    <property type="match status" value="1"/>
</dbReference>
<evidence type="ECO:0000256" key="8">
    <source>
        <dbReference type="ARBA" id="ARBA00048348"/>
    </source>
</evidence>
<feature type="binding site" evidence="9">
    <location>
        <position position="44"/>
    </location>
    <ligand>
        <name>Zn(2+)</name>
        <dbReference type="ChEBI" id="CHEBI:29105"/>
    </ligand>
</feature>
<comment type="similarity">
    <text evidence="1 10">Belongs to the beta-class carbonic anhydrase family.</text>
</comment>
<dbReference type="AlphaFoldDB" id="A0A6B2R0W1"/>
<dbReference type="PANTHER" id="PTHR11002:SF76">
    <property type="entry name" value="CARBONIC ANHYDRASE"/>
    <property type="match status" value="1"/>
</dbReference>
<dbReference type="SMART" id="SM00947">
    <property type="entry name" value="Pro_CA"/>
    <property type="match status" value="1"/>
</dbReference>
<dbReference type="Gene3D" id="3.40.1050.10">
    <property type="entry name" value="Carbonic anhydrase"/>
    <property type="match status" value="1"/>
</dbReference>
<feature type="binding site" evidence="9">
    <location>
        <position position="46"/>
    </location>
    <ligand>
        <name>Zn(2+)</name>
        <dbReference type="ChEBI" id="CHEBI:29105"/>
    </ligand>
</feature>
<comment type="function">
    <text evidence="10">Reversible hydration of carbon dioxide.</text>
</comment>
<dbReference type="InterPro" id="IPR015892">
    <property type="entry name" value="Carbonic_anhydrase_CS"/>
</dbReference>
<comment type="cofactor">
    <cofactor evidence="9">
        <name>Zn(2+)</name>
        <dbReference type="ChEBI" id="CHEBI:29105"/>
    </cofactor>
    <text evidence="9">Binds 1 zinc ion per subunit.</text>
</comment>
<keyword evidence="4 9" id="KW-0479">Metal-binding</keyword>
<dbReference type="InterPro" id="IPR036874">
    <property type="entry name" value="Carbonic_anhydrase_sf"/>
</dbReference>
<protein>
    <recommendedName>
        <fullName evidence="3 10">Carbonic anhydrase</fullName>
        <ecNumber evidence="2 10">4.2.1.1</ecNumber>
    </recommendedName>
    <alternativeName>
        <fullName evidence="7 10">Carbonate dehydratase</fullName>
    </alternativeName>
</protein>
<dbReference type="GO" id="GO:0008270">
    <property type="term" value="F:zinc ion binding"/>
    <property type="evidence" value="ECO:0007669"/>
    <property type="project" value="UniProtKB-UniRule"/>
</dbReference>
<evidence type="ECO:0000256" key="6">
    <source>
        <dbReference type="ARBA" id="ARBA00023239"/>
    </source>
</evidence>
<feature type="binding site" evidence="9">
    <location>
        <position position="109"/>
    </location>
    <ligand>
        <name>Zn(2+)</name>
        <dbReference type="ChEBI" id="CHEBI:29105"/>
    </ligand>
</feature>
<gene>
    <name evidence="11" type="ORF">G3I67_14295</name>
</gene>
<dbReference type="EC" id="4.2.1.1" evidence="2 10"/>
<dbReference type="PROSITE" id="PS00705">
    <property type="entry name" value="PROK_CO2_ANHYDRASE_2"/>
    <property type="match status" value="1"/>
</dbReference>
<evidence type="ECO:0000256" key="10">
    <source>
        <dbReference type="RuleBase" id="RU003956"/>
    </source>
</evidence>